<comment type="caution">
    <text evidence="2">The sequence shown here is derived from an EMBL/GenBank/DDBJ whole genome shotgun (WGS) entry which is preliminary data.</text>
</comment>
<evidence type="ECO:0000313" key="2">
    <source>
        <dbReference type="EMBL" id="MPC42652.1"/>
    </source>
</evidence>
<protein>
    <submittedName>
        <fullName evidence="2">Uncharacterized protein</fullName>
    </submittedName>
</protein>
<organism evidence="2 3">
    <name type="scientific">Portunus trituberculatus</name>
    <name type="common">Swimming crab</name>
    <name type="synonym">Neptunus trituberculatus</name>
    <dbReference type="NCBI Taxonomy" id="210409"/>
    <lineage>
        <taxon>Eukaryota</taxon>
        <taxon>Metazoa</taxon>
        <taxon>Ecdysozoa</taxon>
        <taxon>Arthropoda</taxon>
        <taxon>Crustacea</taxon>
        <taxon>Multicrustacea</taxon>
        <taxon>Malacostraca</taxon>
        <taxon>Eumalacostraca</taxon>
        <taxon>Eucarida</taxon>
        <taxon>Decapoda</taxon>
        <taxon>Pleocyemata</taxon>
        <taxon>Brachyura</taxon>
        <taxon>Eubrachyura</taxon>
        <taxon>Portunoidea</taxon>
        <taxon>Portunidae</taxon>
        <taxon>Portuninae</taxon>
        <taxon>Portunus</taxon>
    </lineage>
</organism>
<evidence type="ECO:0000256" key="1">
    <source>
        <dbReference type="SAM" id="MobiDB-lite"/>
    </source>
</evidence>
<feature type="region of interest" description="Disordered" evidence="1">
    <location>
        <begin position="89"/>
        <end position="143"/>
    </location>
</feature>
<name>A0A5B7F8B3_PORTR</name>
<proteinExistence type="predicted"/>
<evidence type="ECO:0000313" key="3">
    <source>
        <dbReference type="Proteomes" id="UP000324222"/>
    </source>
</evidence>
<dbReference type="AlphaFoldDB" id="A0A5B7F8B3"/>
<sequence length="143" mass="15733">MSSLLRQCETCRGRFAPQYFRNSSTCRLCHLQSTVERLNDKYKKCKQCDGVMQQIQTLNHFVVCNTGCTSANSVLAICDGPVSATPRAPTVPMPGQLSESCGRARRSRKRLGMPGGRRDNITAACDEATSRADGKVREDDTTV</sequence>
<dbReference type="EMBL" id="VSRR010005519">
    <property type="protein sequence ID" value="MPC42652.1"/>
    <property type="molecule type" value="Genomic_DNA"/>
</dbReference>
<feature type="compositionally biased region" description="Basic and acidic residues" evidence="1">
    <location>
        <begin position="128"/>
        <end position="143"/>
    </location>
</feature>
<reference evidence="2 3" key="1">
    <citation type="submission" date="2019-05" db="EMBL/GenBank/DDBJ databases">
        <title>Another draft genome of Portunus trituberculatus and its Hox gene families provides insights of decapod evolution.</title>
        <authorList>
            <person name="Jeong J.-H."/>
            <person name="Song I."/>
            <person name="Kim S."/>
            <person name="Choi T."/>
            <person name="Kim D."/>
            <person name="Ryu S."/>
            <person name="Kim W."/>
        </authorList>
    </citation>
    <scope>NUCLEOTIDE SEQUENCE [LARGE SCALE GENOMIC DNA]</scope>
    <source>
        <tissue evidence="2">Muscle</tissue>
    </source>
</reference>
<keyword evidence="3" id="KW-1185">Reference proteome</keyword>
<accession>A0A5B7F8B3</accession>
<gene>
    <name evidence="2" type="ORF">E2C01_036278</name>
</gene>
<dbReference type="Proteomes" id="UP000324222">
    <property type="component" value="Unassembled WGS sequence"/>
</dbReference>